<evidence type="ECO:0000259" key="1">
    <source>
        <dbReference type="Pfam" id="PF08393"/>
    </source>
</evidence>
<dbReference type="InterPro" id="IPR026983">
    <property type="entry name" value="DHC"/>
</dbReference>
<reference evidence="2 3" key="1">
    <citation type="submission" date="2021-06" db="EMBL/GenBank/DDBJ databases">
        <title>Caerostris extrusa draft genome.</title>
        <authorList>
            <person name="Kono N."/>
            <person name="Arakawa K."/>
        </authorList>
    </citation>
    <scope>NUCLEOTIDE SEQUENCE [LARGE SCALE GENOMIC DNA]</scope>
</reference>
<accession>A0AAV4MZ98</accession>
<dbReference type="PANTHER" id="PTHR46532">
    <property type="entry name" value="MALE FERTILITY FACTOR KL5"/>
    <property type="match status" value="1"/>
</dbReference>
<feature type="domain" description="Dynein heavy chain linker" evidence="1">
    <location>
        <begin position="66"/>
        <end position="163"/>
    </location>
</feature>
<name>A0AAV4MZ98_CAEEX</name>
<organism evidence="2 3">
    <name type="scientific">Caerostris extrusa</name>
    <name type="common">Bark spider</name>
    <name type="synonym">Caerostris bankana</name>
    <dbReference type="NCBI Taxonomy" id="172846"/>
    <lineage>
        <taxon>Eukaryota</taxon>
        <taxon>Metazoa</taxon>
        <taxon>Ecdysozoa</taxon>
        <taxon>Arthropoda</taxon>
        <taxon>Chelicerata</taxon>
        <taxon>Arachnida</taxon>
        <taxon>Araneae</taxon>
        <taxon>Araneomorphae</taxon>
        <taxon>Entelegynae</taxon>
        <taxon>Araneoidea</taxon>
        <taxon>Araneidae</taxon>
        <taxon>Caerostris</taxon>
    </lineage>
</organism>
<keyword evidence="3" id="KW-1185">Reference proteome</keyword>
<dbReference type="Gene3D" id="3.20.180.20">
    <property type="entry name" value="Dynein heavy chain, N-terminal domain 2"/>
    <property type="match status" value="1"/>
</dbReference>
<dbReference type="PANTHER" id="PTHR46532:SF13">
    <property type="entry name" value="CYTOPLASMIC DYNEIN 1 HEAVY CHAIN 1"/>
    <property type="match status" value="1"/>
</dbReference>
<feature type="domain" description="Dynein heavy chain linker" evidence="1">
    <location>
        <begin position="4"/>
        <end position="63"/>
    </location>
</feature>
<dbReference type="GO" id="GO:0007018">
    <property type="term" value="P:microtubule-based movement"/>
    <property type="evidence" value="ECO:0007669"/>
    <property type="project" value="InterPro"/>
</dbReference>
<dbReference type="EMBL" id="BPLR01020310">
    <property type="protein sequence ID" value="GIX77256.1"/>
    <property type="molecule type" value="Genomic_DNA"/>
</dbReference>
<evidence type="ECO:0000313" key="2">
    <source>
        <dbReference type="EMBL" id="GIX77256.1"/>
    </source>
</evidence>
<comment type="caution">
    <text evidence="2">The sequence shown here is derived from an EMBL/GenBank/DDBJ whole genome shotgun (WGS) entry which is preliminary data.</text>
</comment>
<evidence type="ECO:0000313" key="3">
    <source>
        <dbReference type="Proteomes" id="UP001054945"/>
    </source>
</evidence>
<dbReference type="Proteomes" id="UP001054945">
    <property type="component" value="Unassembled WGS sequence"/>
</dbReference>
<dbReference type="InterPro" id="IPR042228">
    <property type="entry name" value="Dynein_linker_3"/>
</dbReference>
<dbReference type="GO" id="GO:0045505">
    <property type="term" value="F:dynein intermediate chain binding"/>
    <property type="evidence" value="ECO:0007669"/>
    <property type="project" value="InterPro"/>
</dbReference>
<dbReference type="InterPro" id="IPR013602">
    <property type="entry name" value="Dynein_heavy_linker"/>
</dbReference>
<dbReference type="AlphaFoldDB" id="A0AAV4MZ98"/>
<dbReference type="GO" id="GO:0051959">
    <property type="term" value="F:dynein light intermediate chain binding"/>
    <property type="evidence" value="ECO:0007669"/>
    <property type="project" value="InterPro"/>
</dbReference>
<dbReference type="Pfam" id="PF08393">
    <property type="entry name" value="DHC_N2"/>
    <property type="match status" value="2"/>
</dbReference>
<dbReference type="FunFam" id="3.20.180.20:FF:000002">
    <property type="entry name" value="Cytoplasmic dynein heavy chain 1"/>
    <property type="match status" value="1"/>
</dbReference>
<dbReference type="GO" id="GO:0005858">
    <property type="term" value="C:axonemal dynein complex"/>
    <property type="evidence" value="ECO:0007669"/>
    <property type="project" value="TreeGrafter"/>
</dbReference>
<proteinExistence type="predicted"/>
<gene>
    <name evidence="2" type="primary">Dhc64C</name>
    <name evidence="2" type="ORF">CEXT_808061</name>
</gene>
<sequence>MGGKLNRINALFDVWIDVQRRWVYLEGIFSGSADIQTLLPVETSRFQSISAEFLTLMKKVTKSLLERSSFPRFYFVGDEDLLEIIGNSKNIPRLQKHFKKMFAGVAAIILDEEDTVVTGIASKEGEEVVFSNRVSIKEHPKINEWLTLVEKEMRLTLATLLASAVSNIGPFKGGKLTRKNT</sequence>
<protein>
    <submittedName>
        <fullName evidence="2">Dynein heavy chain, cytoplasmic</fullName>
    </submittedName>
</protein>